<evidence type="ECO:0000313" key="1">
    <source>
        <dbReference type="EMBL" id="PSN99732.1"/>
    </source>
</evidence>
<dbReference type="AlphaFoldDB" id="A0A2R6BM57"/>
<protein>
    <submittedName>
        <fullName evidence="1">Uncharacterized protein</fullName>
    </submittedName>
</protein>
<name>A0A2R6BM57_9ARCH</name>
<dbReference type="EMBL" id="NEXI01000012">
    <property type="protein sequence ID" value="PSN99732.1"/>
    <property type="molecule type" value="Genomic_DNA"/>
</dbReference>
<proteinExistence type="predicted"/>
<dbReference type="Proteomes" id="UP000241972">
    <property type="component" value="Unassembled WGS sequence"/>
</dbReference>
<reference evidence="1 2" key="1">
    <citation type="submission" date="2017-04" db="EMBL/GenBank/DDBJ databases">
        <title>Novel microbial lineages endemic to geothermal iron-oxide mats fill important gaps in the evolutionary history of Archaea.</title>
        <authorList>
            <person name="Jay Z.J."/>
            <person name="Beam J.P."/>
            <person name="Dlakic M."/>
            <person name="Rusch D.B."/>
            <person name="Kozubal M.A."/>
            <person name="Inskeep W.P."/>
        </authorList>
    </citation>
    <scope>NUCLEOTIDE SEQUENCE [LARGE SCALE GENOMIC DNA]</scope>
    <source>
        <strain evidence="1">ECH_B_3</strain>
    </source>
</reference>
<comment type="caution">
    <text evidence="1">The sequence shown here is derived from an EMBL/GenBank/DDBJ whole genome shotgun (WGS) entry which is preliminary data.</text>
</comment>
<gene>
    <name evidence="1" type="ORF">B9Q07_05765</name>
</gene>
<sequence>MLQYTVKRASTIGQLVRIIEVEYTANLSVIPREKYDDDTLQRFKEFIEMCDEALANRKIAPSQADKVLTYKMLIEKELEWYSKHRAKR</sequence>
<evidence type="ECO:0000313" key="2">
    <source>
        <dbReference type="Proteomes" id="UP000241972"/>
    </source>
</evidence>
<organism evidence="1 2">
    <name type="scientific">Candidatus Marsarchaeota G2 archaeon ECH_B_3</name>
    <dbReference type="NCBI Taxonomy" id="1978161"/>
    <lineage>
        <taxon>Archaea</taxon>
        <taxon>Candidatus Marsarchaeota</taxon>
        <taxon>Candidatus Marsarchaeota group 2</taxon>
    </lineage>
</organism>
<accession>A0A2R6BM57</accession>